<name>A0A0A9CYN4_ARUDO</name>
<sequence length="41" mass="4633">MIFPHSLHVTVGALQFANMLMVRSKTNEITKAHQRLLPNTS</sequence>
<reference evidence="1" key="1">
    <citation type="submission" date="2014-09" db="EMBL/GenBank/DDBJ databases">
        <authorList>
            <person name="Magalhaes I.L.F."/>
            <person name="Oliveira U."/>
            <person name="Santos F.R."/>
            <person name="Vidigal T.H.D.A."/>
            <person name="Brescovit A.D."/>
            <person name="Santos A.J."/>
        </authorList>
    </citation>
    <scope>NUCLEOTIDE SEQUENCE</scope>
    <source>
        <tissue evidence="1">Shoot tissue taken approximately 20 cm above the soil surface</tissue>
    </source>
</reference>
<dbReference type="AlphaFoldDB" id="A0A0A9CYN4"/>
<dbReference type="EMBL" id="GBRH01221313">
    <property type="protein sequence ID" value="JAD76582.1"/>
    <property type="molecule type" value="Transcribed_RNA"/>
</dbReference>
<proteinExistence type="predicted"/>
<protein>
    <submittedName>
        <fullName evidence="1">Uncharacterized protein</fullName>
    </submittedName>
</protein>
<reference evidence="1" key="2">
    <citation type="journal article" date="2015" name="Data Brief">
        <title>Shoot transcriptome of the giant reed, Arundo donax.</title>
        <authorList>
            <person name="Barrero R.A."/>
            <person name="Guerrero F.D."/>
            <person name="Moolhuijzen P."/>
            <person name="Goolsby J.A."/>
            <person name="Tidwell J."/>
            <person name="Bellgard S.E."/>
            <person name="Bellgard M.I."/>
        </authorList>
    </citation>
    <scope>NUCLEOTIDE SEQUENCE</scope>
    <source>
        <tissue evidence="1">Shoot tissue taken approximately 20 cm above the soil surface</tissue>
    </source>
</reference>
<evidence type="ECO:0000313" key="1">
    <source>
        <dbReference type="EMBL" id="JAD76582.1"/>
    </source>
</evidence>
<accession>A0A0A9CYN4</accession>
<organism evidence="1">
    <name type="scientific">Arundo donax</name>
    <name type="common">Giant reed</name>
    <name type="synonym">Donax arundinaceus</name>
    <dbReference type="NCBI Taxonomy" id="35708"/>
    <lineage>
        <taxon>Eukaryota</taxon>
        <taxon>Viridiplantae</taxon>
        <taxon>Streptophyta</taxon>
        <taxon>Embryophyta</taxon>
        <taxon>Tracheophyta</taxon>
        <taxon>Spermatophyta</taxon>
        <taxon>Magnoliopsida</taxon>
        <taxon>Liliopsida</taxon>
        <taxon>Poales</taxon>
        <taxon>Poaceae</taxon>
        <taxon>PACMAD clade</taxon>
        <taxon>Arundinoideae</taxon>
        <taxon>Arundineae</taxon>
        <taxon>Arundo</taxon>
    </lineage>
</organism>